<reference evidence="1 2" key="1">
    <citation type="submission" date="2020-06" db="EMBL/GenBank/DDBJ databases">
        <title>Genomic analysis of Salicibibacter sp. NKC21-4.</title>
        <authorList>
            <person name="Oh Y.J."/>
        </authorList>
    </citation>
    <scope>NUCLEOTIDE SEQUENCE [LARGE SCALE GENOMIC DNA]</scope>
    <source>
        <strain evidence="1 2">NKC21-4</strain>
    </source>
</reference>
<dbReference type="Proteomes" id="UP000595349">
    <property type="component" value="Chromosome"/>
</dbReference>
<sequence>MDHEAFDECYIWVNNDILVGKKVKINFLTYISATKAFAIKAWRKAQFSKMERMRKLPTFDVRVSLKNGHVIHVEEEGENENEVKNEFMGESGTYNKNGVSFYKEHVISVEVSEHEK</sequence>
<gene>
    <name evidence="1" type="ORF">HUG20_00430</name>
</gene>
<evidence type="ECO:0000313" key="2">
    <source>
        <dbReference type="Proteomes" id="UP000595349"/>
    </source>
</evidence>
<accession>A0A7T6Z7T1</accession>
<keyword evidence="2" id="KW-1185">Reference proteome</keyword>
<evidence type="ECO:0000313" key="1">
    <source>
        <dbReference type="EMBL" id="QQK78540.1"/>
    </source>
</evidence>
<dbReference type="EMBL" id="CP054706">
    <property type="protein sequence ID" value="QQK78540.1"/>
    <property type="molecule type" value="Genomic_DNA"/>
</dbReference>
<dbReference type="RefSeq" id="WP_200086793.1">
    <property type="nucleotide sequence ID" value="NZ_CP054706.1"/>
</dbReference>
<dbReference type="KEGG" id="scib:HUG20_00430"/>
<proteinExistence type="predicted"/>
<organism evidence="1 2">
    <name type="scientific">Salicibibacter cibi</name>
    <dbReference type="NCBI Taxonomy" id="2743001"/>
    <lineage>
        <taxon>Bacteria</taxon>
        <taxon>Bacillati</taxon>
        <taxon>Bacillota</taxon>
        <taxon>Bacilli</taxon>
        <taxon>Bacillales</taxon>
        <taxon>Bacillaceae</taxon>
        <taxon>Salicibibacter</taxon>
    </lineage>
</organism>
<dbReference type="AlphaFoldDB" id="A0A7T6Z7T1"/>
<name>A0A7T6Z7T1_9BACI</name>
<protein>
    <submittedName>
        <fullName evidence="1">Uncharacterized protein</fullName>
    </submittedName>
</protein>